<dbReference type="PANTHER" id="PTHR43463:SF1">
    <property type="entry name" value="NICOTINATE-NUCLEOTIDE--DIMETHYLBENZIMIDAZOLE PHOSPHORIBOSYLTRANSFERASE"/>
    <property type="match status" value="1"/>
</dbReference>
<dbReference type="InterPro" id="IPR003200">
    <property type="entry name" value="Nict_dMeBzImd_PRibTrfase"/>
</dbReference>
<evidence type="ECO:0000256" key="7">
    <source>
        <dbReference type="ARBA" id="ARBA00022679"/>
    </source>
</evidence>
<evidence type="ECO:0000256" key="2">
    <source>
        <dbReference type="ARBA" id="ARBA00007110"/>
    </source>
</evidence>
<dbReference type="Proteomes" id="UP001054857">
    <property type="component" value="Unassembled WGS sequence"/>
</dbReference>
<dbReference type="AlphaFoldDB" id="A0AAD3HG07"/>
<evidence type="ECO:0000256" key="4">
    <source>
        <dbReference type="ARBA" id="ARBA00015486"/>
    </source>
</evidence>
<evidence type="ECO:0000256" key="1">
    <source>
        <dbReference type="ARBA" id="ARBA00005049"/>
    </source>
</evidence>
<dbReference type="InterPro" id="IPR036087">
    <property type="entry name" value="Nict_dMeBzImd_PRibTrfase_sf"/>
</dbReference>
<keyword evidence="5" id="KW-0169">Cobalamin biosynthesis</keyword>
<dbReference type="EMBL" id="BMAR01000001">
    <property type="protein sequence ID" value="GFR39949.1"/>
    <property type="molecule type" value="Genomic_DNA"/>
</dbReference>
<evidence type="ECO:0000256" key="3">
    <source>
        <dbReference type="ARBA" id="ARBA00011991"/>
    </source>
</evidence>
<name>A0AAD3HG07_9CHLO</name>
<dbReference type="SUPFAM" id="SSF52733">
    <property type="entry name" value="Nicotinate mononucleotide:5,6-dimethylbenzimidazole phosphoribosyltransferase (CobT)"/>
    <property type="match status" value="2"/>
</dbReference>
<keyword evidence="12" id="KW-1185">Reference proteome</keyword>
<organism evidence="11 12">
    <name type="scientific">Astrephomene gubernaculifera</name>
    <dbReference type="NCBI Taxonomy" id="47775"/>
    <lineage>
        <taxon>Eukaryota</taxon>
        <taxon>Viridiplantae</taxon>
        <taxon>Chlorophyta</taxon>
        <taxon>core chlorophytes</taxon>
        <taxon>Chlorophyceae</taxon>
        <taxon>CS clade</taxon>
        <taxon>Chlamydomonadales</taxon>
        <taxon>Astrephomenaceae</taxon>
        <taxon>Astrephomene</taxon>
    </lineage>
</organism>
<gene>
    <name evidence="11" type="ORF">Agub_g26</name>
</gene>
<accession>A0AAD3HG07</accession>
<dbReference type="EC" id="2.4.2.21" evidence="3"/>
<comment type="pathway">
    <text evidence="1">Nucleoside biosynthesis; alpha-ribazole biosynthesis; alpha-ribazole from 5,6-dimethylbenzimidazole: step 1/2.</text>
</comment>
<proteinExistence type="inferred from homology"/>
<dbReference type="GO" id="GO:0008939">
    <property type="term" value="F:nicotinate-nucleotide-dimethylbenzimidazole phosphoribosyltransferase activity"/>
    <property type="evidence" value="ECO:0007669"/>
    <property type="project" value="UniProtKB-EC"/>
</dbReference>
<feature type="compositionally biased region" description="Low complexity" evidence="10">
    <location>
        <begin position="411"/>
        <end position="429"/>
    </location>
</feature>
<comment type="catalytic activity">
    <reaction evidence="9">
        <text>5,6-dimethylbenzimidazole + nicotinate beta-D-ribonucleotide = alpha-ribazole 5'-phosphate + nicotinate + H(+)</text>
        <dbReference type="Rhea" id="RHEA:11196"/>
        <dbReference type="ChEBI" id="CHEBI:15378"/>
        <dbReference type="ChEBI" id="CHEBI:15890"/>
        <dbReference type="ChEBI" id="CHEBI:32544"/>
        <dbReference type="ChEBI" id="CHEBI:57502"/>
        <dbReference type="ChEBI" id="CHEBI:57918"/>
        <dbReference type="EC" id="2.4.2.21"/>
    </reaction>
</comment>
<evidence type="ECO:0000256" key="10">
    <source>
        <dbReference type="SAM" id="MobiDB-lite"/>
    </source>
</evidence>
<protein>
    <recommendedName>
        <fullName evidence="4">Nicotinate-nucleotide--dimethylbenzimidazole phosphoribosyltransferase</fullName>
        <ecNumber evidence="3">2.4.2.21</ecNumber>
    </recommendedName>
    <alternativeName>
        <fullName evidence="8">N(1)-alpha-phosphoribosyltransferase</fullName>
    </alternativeName>
</protein>
<evidence type="ECO:0000313" key="12">
    <source>
        <dbReference type="Proteomes" id="UP001054857"/>
    </source>
</evidence>
<dbReference type="CDD" id="cd02439">
    <property type="entry name" value="DMB-PRT_CobT"/>
    <property type="match status" value="1"/>
</dbReference>
<keyword evidence="6" id="KW-0328">Glycosyltransferase</keyword>
<dbReference type="InterPro" id="IPR023195">
    <property type="entry name" value="Nict_dMeBzImd_PRibTrfase_N"/>
</dbReference>
<dbReference type="Gene3D" id="3.40.50.10210">
    <property type="match status" value="1"/>
</dbReference>
<evidence type="ECO:0000256" key="8">
    <source>
        <dbReference type="ARBA" id="ARBA00030686"/>
    </source>
</evidence>
<dbReference type="Gene3D" id="1.10.1610.10">
    <property type="match status" value="1"/>
</dbReference>
<keyword evidence="7" id="KW-0808">Transferase</keyword>
<dbReference type="Pfam" id="PF02277">
    <property type="entry name" value="DBI_PRT"/>
    <property type="match status" value="3"/>
</dbReference>
<reference evidence="11 12" key="1">
    <citation type="journal article" date="2021" name="Sci. Rep.">
        <title>Genome sequencing of the multicellular alga Astrephomene provides insights into convergent evolution of germ-soma differentiation.</title>
        <authorList>
            <person name="Yamashita S."/>
            <person name="Yamamoto K."/>
            <person name="Matsuzaki R."/>
            <person name="Suzuki S."/>
            <person name="Yamaguchi H."/>
            <person name="Hirooka S."/>
            <person name="Minakuchi Y."/>
            <person name="Miyagishima S."/>
            <person name="Kawachi M."/>
            <person name="Toyoda A."/>
            <person name="Nozaki H."/>
        </authorList>
    </citation>
    <scope>NUCLEOTIDE SEQUENCE [LARGE SCALE GENOMIC DNA]</scope>
    <source>
        <strain evidence="11 12">NIES-4017</strain>
    </source>
</reference>
<comment type="similarity">
    <text evidence="2">Belongs to the CobT family.</text>
</comment>
<evidence type="ECO:0000256" key="9">
    <source>
        <dbReference type="ARBA" id="ARBA00047340"/>
    </source>
</evidence>
<feature type="non-terminal residue" evidence="11">
    <location>
        <position position="486"/>
    </location>
</feature>
<sequence>MAAASPAEPHSESFNDRSYADWLARAEAKMAAKAKPPGSLGTLETLACRLAALQHTLEPRVGRTYLLVFGADHGITAARPEISAYPRQVSAPIFKAIVRGQAASAVLCAANALTALLAVDVGLDADVTGVQPPPPLTGLEEPAWSRKPQIAVLHRKVRPQGSRNMLEGPAMTEEELAAALQAGADAVQTAVRGRPGPAGAEQGCAVHEGSGSGNGDVGNSSGGGGGCAGRGDALPDDWRRCVLCIGEVGIGNTTAAAALLAALTGASPEDVCGRGTGVDDAGLAAKRAAVEAALAANEGLLAAGGGGGGGGALRALRAVGGLELAGMAGAVLEAARLGLPVVADGFISGCAALAALAHQPRPVGRVLLLSHRSAERGAAVLLAALTGATPLAPHVAAHQQQEQERQEQEQQEQGAQQEPHQQEAAVAAAAAGGGIARAGPCARPTPAVLDMGMRLGEGTGAVLVLPLLRAAVAVLRDMASLEQVLA</sequence>
<evidence type="ECO:0000313" key="11">
    <source>
        <dbReference type="EMBL" id="GFR39949.1"/>
    </source>
</evidence>
<comment type="caution">
    <text evidence="11">The sequence shown here is derived from an EMBL/GenBank/DDBJ whole genome shotgun (WGS) entry which is preliminary data.</text>
</comment>
<dbReference type="PANTHER" id="PTHR43463">
    <property type="entry name" value="NICOTINATE-NUCLEOTIDE--DIMETHYLBENZIMIDAZOLE PHOSPHORIBOSYLTRANSFERASE"/>
    <property type="match status" value="1"/>
</dbReference>
<evidence type="ECO:0000256" key="6">
    <source>
        <dbReference type="ARBA" id="ARBA00022676"/>
    </source>
</evidence>
<feature type="region of interest" description="Disordered" evidence="10">
    <location>
        <begin position="393"/>
        <end position="429"/>
    </location>
</feature>
<evidence type="ECO:0000256" key="5">
    <source>
        <dbReference type="ARBA" id="ARBA00022573"/>
    </source>
</evidence>